<dbReference type="PRINTS" id="PR00105">
    <property type="entry name" value="C5METTRFRASE"/>
</dbReference>
<dbReference type="EMBL" id="KB097667">
    <property type="protein sequence ID" value="ESN92163.1"/>
    <property type="molecule type" value="Genomic_DNA"/>
</dbReference>
<evidence type="ECO:0000313" key="18">
    <source>
        <dbReference type="EMBL" id="ESN92163.1"/>
    </source>
</evidence>
<protein>
    <recommendedName>
        <fullName evidence="11">DNA (cytosine-5)-methyltransferase</fullName>
        <ecNumber evidence="11">2.1.1.37</ecNumber>
    </recommendedName>
</protein>
<evidence type="ECO:0000256" key="15">
    <source>
        <dbReference type="SAM" id="MobiDB-lite"/>
    </source>
</evidence>
<reference evidence="18 20" key="2">
    <citation type="journal article" date="2013" name="Nature">
        <title>Insights into bilaterian evolution from three spiralian genomes.</title>
        <authorList>
            <person name="Simakov O."/>
            <person name="Marletaz F."/>
            <person name="Cho S.J."/>
            <person name="Edsinger-Gonzales E."/>
            <person name="Havlak P."/>
            <person name="Hellsten U."/>
            <person name="Kuo D.H."/>
            <person name="Larsson T."/>
            <person name="Lv J."/>
            <person name="Arendt D."/>
            <person name="Savage R."/>
            <person name="Osoegawa K."/>
            <person name="de Jong P."/>
            <person name="Grimwood J."/>
            <person name="Chapman J.A."/>
            <person name="Shapiro H."/>
            <person name="Aerts A."/>
            <person name="Otillar R.P."/>
            <person name="Terry A.Y."/>
            <person name="Boore J.L."/>
            <person name="Grigoriev I.V."/>
            <person name="Lindberg D.R."/>
            <person name="Seaver E.C."/>
            <person name="Weisblat D.A."/>
            <person name="Putnam N.H."/>
            <person name="Rokhsar D.S."/>
        </authorList>
    </citation>
    <scope>NUCLEOTIDE SEQUENCE</scope>
</reference>
<feature type="domain" description="CXXC-type" evidence="17">
    <location>
        <begin position="410"/>
        <end position="456"/>
    </location>
</feature>
<keyword evidence="10 11" id="KW-0539">Nucleus</keyword>
<comment type="subcellular location">
    <subcellularLocation>
        <location evidence="1 11">Nucleus</location>
    </subcellularLocation>
</comment>
<feature type="region of interest" description="Disordered" evidence="15">
    <location>
        <begin position="909"/>
        <end position="930"/>
    </location>
</feature>
<evidence type="ECO:0000259" key="17">
    <source>
        <dbReference type="PROSITE" id="PS51058"/>
    </source>
</evidence>
<sequence>MSMFANQASLKENSPVNNKKRKSLNDNVNRNNKISSSSANDNESEASDEKVIDELVEQAEKKMKLDSENKDKSETDITNKELMTTNTTEQLQLINHPKNKFIIERCTECGQILDEQEIVMYPGDSGEAVEEFVALTDSRLSLFTGDEQEIDEADERPQHRLTNFSVYDRMTHLCPFDSGLLEKNVELYFSGYIKPIYDDNPSIEAGGICTRNMGPINQWWTAGFDGGEVPVVGFSTAFAEYILLSPSDAYKPFWDAVSDKTQLSKVVIEFLKESIEKDEQPSYEDLVNRIQVSDRFFLSSNRFTEDSLLQHAQFIIDQLQSYDDTADTEDVLLIIQPCIRTLVKLTGVTLGRKNKSFGNTQQTNRKTRQQQQIAAKTAQKKKDSKATVTPLVREVFDSLFKGQIEGQSSAATKRRRCGVCEACQMPDCGKCRSCMDMIKFGGSGRSKQACLIRRCPYMSIKEAEDDDLLDDNSGEIIKGKKRKMNHNKNSEKTEAVTWIGSPLATKYANGEKIFYLGAYIGEHIVKIGDHVCVRPDDPAVPMYVAQVRSMWQEVVKRNNSYGKAMFHARWLNRGGDTVLGETSDPKELFLVDECQDSPLHFIAYPIKVDYVIQSEMDFFGSGGGASHIPGYQTQSGLGCGDNKGSSDNNDDGKSFFCRLSYDQSKARFEDFSEFDSLDVVKNFLNTCASVNEKSISETPFLDDEVGVDELLTKFNYTTSTFNKNGNGKFLEFMTTITSSLKILNNRVIKYDEDVYPELYRKTEYIKGSNEQVPEPFRIALVVGFFVKTESNSRKVKVEEVNVVVQKFYRPENTNRGLVWFGNPSSHKDLNLLYWSEDRLTVSFRNYTGKCTVTFFDESDLGLQATDVLTRYFNDGSDRFYFTEMYLPDSKSLQDVPSSQIVKELAFYKGGGKGKGKSKNKSSLAKQENVSTDEKKPLRALKCLDVFAGCGGLSEGLHQAGIADTRWAIEKDESASQAFRLNNPSCTVFSDDCNELLSLAISGSEFNSTGQRLPKRGDVELLCGGPPCQGFSGMNRFNQREYSKFKNSLIASYLSYCDYYRPKYFLLENVRNFVSFKRGVVLKLALRCLISMGYQCTFGVLQAGCYGIPQTRRRAIILASAPGYKLPFYPEPMHSFSVRGMQLTVAVDGRRFESCVSRTSGSAPFRTITVRDAMSDLPEVNNGAGHIETGYGGEPVSHFQKMSRRKIGENSYTTLLQDHVCKEMSALVLARMQHIPLAPGSDWRDLPNLEIRLKDGTVTRKLRYTHDDKRVGKTASGNLRGVCSCVETGHCDPAHRQFNTLIPWCLPHTGNRHNHWSGLYGRLEWDGFFSTTVTNPEPMGKQGRVLHPEQHRVVTVRECARSQGFPDTYRFYGTVLDRHRQVGNAVPPPMARHIGFEIKKSLQLSLEKKENDKKP</sequence>
<dbReference type="CDD" id="cd04760">
    <property type="entry name" value="BAH_Dnmt1_I"/>
    <property type="match status" value="1"/>
</dbReference>
<accession>T1EGD4</accession>
<evidence type="ECO:0000256" key="10">
    <source>
        <dbReference type="ARBA" id="ARBA00023242"/>
    </source>
</evidence>
<dbReference type="STRING" id="6412.T1EGD4"/>
<keyword evidence="3 11" id="KW-0808">Transferase</keyword>
<keyword evidence="5" id="KW-0479">Metal-binding</keyword>
<dbReference type="GO" id="GO:0008270">
    <property type="term" value="F:zinc ion binding"/>
    <property type="evidence" value="ECO:0007669"/>
    <property type="project" value="UniProtKB-KW"/>
</dbReference>
<proteinExistence type="inferred from homology"/>
<dbReference type="PROSITE" id="PS00094">
    <property type="entry name" value="C5_MTASE_1"/>
    <property type="match status" value="1"/>
</dbReference>
<dbReference type="Gene3D" id="3.40.50.150">
    <property type="entry name" value="Vaccinia Virus protein VP39"/>
    <property type="match status" value="1"/>
</dbReference>
<evidence type="ECO:0000313" key="19">
    <source>
        <dbReference type="EnsemblMetazoa" id="HelroP116156"/>
    </source>
</evidence>
<dbReference type="OMA" id="CKEMAPL"/>
<feature type="region of interest" description="Disordered" evidence="15">
    <location>
        <begin position="1"/>
        <end position="51"/>
    </location>
</feature>
<dbReference type="Pfam" id="PF02008">
    <property type="entry name" value="zf-CXXC"/>
    <property type="match status" value="1"/>
</dbReference>
<dbReference type="RefSeq" id="XP_009029810.1">
    <property type="nucleotide sequence ID" value="XM_009031562.1"/>
</dbReference>
<dbReference type="Pfam" id="PF00145">
    <property type="entry name" value="DNA_methylase"/>
    <property type="match status" value="1"/>
</dbReference>
<keyword evidence="7 13" id="KW-0863">Zinc-finger</keyword>
<keyword evidence="4 11" id="KW-0949">S-adenosyl-L-methionine</keyword>
<dbReference type="FunFam" id="3.90.120.10:FF:000001">
    <property type="entry name" value="DNA (cytosine-5)-methyltransferase"/>
    <property type="match status" value="1"/>
</dbReference>
<comment type="catalytic activity">
    <reaction evidence="11">
        <text>a 2'-deoxycytidine in DNA + S-adenosyl-L-methionine = a 5-methyl-2'-deoxycytidine in DNA + S-adenosyl-L-homocysteine + H(+)</text>
        <dbReference type="Rhea" id="RHEA:13681"/>
        <dbReference type="Rhea" id="RHEA-COMP:11369"/>
        <dbReference type="Rhea" id="RHEA-COMP:11370"/>
        <dbReference type="ChEBI" id="CHEBI:15378"/>
        <dbReference type="ChEBI" id="CHEBI:57856"/>
        <dbReference type="ChEBI" id="CHEBI:59789"/>
        <dbReference type="ChEBI" id="CHEBI:85452"/>
        <dbReference type="ChEBI" id="CHEBI:85454"/>
        <dbReference type="EC" id="2.1.1.37"/>
    </reaction>
</comment>
<dbReference type="InterPro" id="IPR001525">
    <property type="entry name" value="C5_MeTfrase"/>
</dbReference>
<dbReference type="SUPFAM" id="SSF53335">
    <property type="entry name" value="S-adenosyl-L-methionine-dependent methyltransferases"/>
    <property type="match status" value="1"/>
</dbReference>
<dbReference type="HOGENOM" id="CLU_003040_0_0_1"/>
<evidence type="ECO:0000256" key="8">
    <source>
        <dbReference type="ARBA" id="ARBA00022833"/>
    </source>
</evidence>
<reference evidence="19" key="3">
    <citation type="submission" date="2015-06" db="UniProtKB">
        <authorList>
            <consortium name="EnsemblMetazoa"/>
        </authorList>
    </citation>
    <scope>IDENTIFICATION</scope>
</reference>
<feature type="compositionally biased region" description="Polar residues" evidence="15">
    <location>
        <begin position="1"/>
        <end position="17"/>
    </location>
</feature>
<dbReference type="PROSITE" id="PS51058">
    <property type="entry name" value="ZF_CXXC"/>
    <property type="match status" value="1"/>
</dbReference>
<dbReference type="KEGG" id="hro:HELRODRAFT_116156"/>
<evidence type="ECO:0000256" key="4">
    <source>
        <dbReference type="ARBA" id="ARBA00022691"/>
    </source>
</evidence>
<evidence type="ECO:0000313" key="20">
    <source>
        <dbReference type="Proteomes" id="UP000015101"/>
    </source>
</evidence>
<dbReference type="CTD" id="20195636"/>
<dbReference type="PANTHER" id="PTHR10629">
    <property type="entry name" value="CYTOSINE-SPECIFIC METHYLTRANSFERASE"/>
    <property type="match status" value="1"/>
</dbReference>
<dbReference type="EC" id="2.1.1.37" evidence="11"/>
<dbReference type="InterPro" id="IPR029063">
    <property type="entry name" value="SAM-dependent_MTases_sf"/>
</dbReference>
<dbReference type="InterPro" id="IPR002857">
    <property type="entry name" value="Znf_CXXC"/>
</dbReference>
<feature type="domain" description="BAH" evidence="16">
    <location>
        <begin position="523"/>
        <end position="672"/>
    </location>
</feature>
<dbReference type="InterPro" id="IPR031303">
    <property type="entry name" value="C5_meth_CS"/>
</dbReference>
<feature type="compositionally biased region" description="Polar residues" evidence="15">
    <location>
        <begin position="25"/>
        <end position="34"/>
    </location>
</feature>
<dbReference type="Gene3D" id="3.90.120.10">
    <property type="entry name" value="DNA Methylase, subunit A, domain 2"/>
    <property type="match status" value="1"/>
</dbReference>
<organism evidence="19 20">
    <name type="scientific">Helobdella robusta</name>
    <name type="common">Californian leech</name>
    <dbReference type="NCBI Taxonomy" id="6412"/>
    <lineage>
        <taxon>Eukaryota</taxon>
        <taxon>Metazoa</taxon>
        <taxon>Spiralia</taxon>
        <taxon>Lophotrochozoa</taxon>
        <taxon>Annelida</taxon>
        <taxon>Clitellata</taxon>
        <taxon>Hirudinea</taxon>
        <taxon>Rhynchobdellida</taxon>
        <taxon>Glossiphoniidae</taxon>
        <taxon>Helobdella</taxon>
    </lineage>
</organism>
<name>T1EGD4_HELRO</name>
<dbReference type="PIRSF" id="PIRSF037404">
    <property type="entry name" value="DNMT1"/>
    <property type="match status" value="1"/>
</dbReference>
<dbReference type="PROSITE" id="PS51038">
    <property type="entry name" value="BAH"/>
    <property type="match status" value="2"/>
</dbReference>
<dbReference type="InterPro" id="IPR022702">
    <property type="entry name" value="Cytosine_MeTrfase1_RFD"/>
</dbReference>
<dbReference type="PROSITE" id="PS51679">
    <property type="entry name" value="SAM_MT_C5"/>
    <property type="match status" value="1"/>
</dbReference>
<dbReference type="Proteomes" id="UP000015101">
    <property type="component" value="Unassembled WGS sequence"/>
</dbReference>
<evidence type="ECO:0000256" key="11">
    <source>
        <dbReference type="PIRNR" id="PIRNR037404"/>
    </source>
</evidence>
<dbReference type="PANTHER" id="PTHR10629:SF52">
    <property type="entry name" value="DNA (CYTOSINE-5)-METHYLTRANSFERASE 1"/>
    <property type="match status" value="1"/>
</dbReference>
<evidence type="ECO:0000256" key="1">
    <source>
        <dbReference type="ARBA" id="ARBA00004123"/>
    </source>
</evidence>
<keyword evidence="6" id="KW-0677">Repeat</keyword>
<evidence type="ECO:0000256" key="14">
    <source>
        <dbReference type="PROSITE-ProRule" id="PRU01016"/>
    </source>
</evidence>
<dbReference type="GO" id="GO:0003682">
    <property type="term" value="F:chromatin binding"/>
    <property type="evidence" value="ECO:0007669"/>
    <property type="project" value="UniProtKB-UniRule"/>
</dbReference>
<dbReference type="InterPro" id="IPR018117">
    <property type="entry name" value="C5_DNA_meth_AS"/>
</dbReference>
<dbReference type="Gene3D" id="1.10.10.2230">
    <property type="match status" value="1"/>
</dbReference>
<dbReference type="SMART" id="SM00439">
    <property type="entry name" value="BAH"/>
    <property type="match status" value="2"/>
</dbReference>
<dbReference type="Gene3D" id="2.30.30.490">
    <property type="match status" value="2"/>
</dbReference>
<evidence type="ECO:0000256" key="9">
    <source>
        <dbReference type="ARBA" id="ARBA00023125"/>
    </source>
</evidence>
<dbReference type="GO" id="GO:0005634">
    <property type="term" value="C:nucleus"/>
    <property type="evidence" value="ECO:0000318"/>
    <property type="project" value="GO_Central"/>
</dbReference>
<evidence type="ECO:0000256" key="3">
    <source>
        <dbReference type="ARBA" id="ARBA00022679"/>
    </source>
</evidence>
<evidence type="ECO:0000256" key="7">
    <source>
        <dbReference type="ARBA" id="ARBA00022771"/>
    </source>
</evidence>
<dbReference type="EMBL" id="AMQM01007806">
    <property type="status" value="NOT_ANNOTATED_CDS"/>
    <property type="molecule type" value="Genomic_DNA"/>
</dbReference>
<dbReference type="GO" id="GO:0003886">
    <property type="term" value="F:DNA (cytosine-5-)-methyltransferase activity"/>
    <property type="evidence" value="ECO:0000318"/>
    <property type="project" value="GO_Central"/>
</dbReference>
<evidence type="ECO:0000259" key="16">
    <source>
        <dbReference type="PROSITE" id="PS51038"/>
    </source>
</evidence>
<evidence type="ECO:0000256" key="6">
    <source>
        <dbReference type="ARBA" id="ARBA00022737"/>
    </source>
</evidence>
<dbReference type="InterPro" id="IPR050390">
    <property type="entry name" value="C5-Methyltransferase"/>
</dbReference>
<dbReference type="InterPro" id="IPR001025">
    <property type="entry name" value="BAH_dom"/>
</dbReference>
<keyword evidence="8" id="KW-0862">Zinc</keyword>
<dbReference type="FunFam" id="3.40.50.150:FF:000036">
    <property type="entry name" value="DNA (cytosine-5)-methyltransferase"/>
    <property type="match status" value="1"/>
</dbReference>
<dbReference type="GO" id="GO:0044027">
    <property type="term" value="P:negative regulation of gene expression via chromosomal CpG island methylation"/>
    <property type="evidence" value="ECO:0000318"/>
    <property type="project" value="GO_Central"/>
</dbReference>
<gene>
    <name evidence="19" type="primary">20195636</name>
    <name evidence="18" type="ORF">HELRODRAFT_116156</name>
</gene>
<dbReference type="eggNOG" id="ENOG502QPKK">
    <property type="taxonomic scope" value="Eukaryota"/>
</dbReference>
<reference evidence="20" key="1">
    <citation type="submission" date="2012-12" db="EMBL/GenBank/DDBJ databases">
        <authorList>
            <person name="Hellsten U."/>
            <person name="Grimwood J."/>
            <person name="Chapman J.A."/>
            <person name="Shapiro H."/>
            <person name="Aerts A."/>
            <person name="Otillar R.P."/>
            <person name="Terry A.Y."/>
            <person name="Boore J.L."/>
            <person name="Simakov O."/>
            <person name="Marletaz F."/>
            <person name="Cho S.-J."/>
            <person name="Edsinger-Gonzales E."/>
            <person name="Havlak P."/>
            <person name="Kuo D.-H."/>
            <person name="Larsson T."/>
            <person name="Lv J."/>
            <person name="Arendt D."/>
            <person name="Savage R."/>
            <person name="Osoegawa K."/>
            <person name="de Jong P."/>
            <person name="Lindberg D.R."/>
            <person name="Seaver E.C."/>
            <person name="Weisblat D.A."/>
            <person name="Putnam N.H."/>
            <person name="Grigoriev I.V."/>
            <person name="Rokhsar D.S."/>
        </authorList>
    </citation>
    <scope>NUCLEOTIDE SEQUENCE</scope>
</reference>
<dbReference type="GeneID" id="20195636"/>
<dbReference type="Pfam" id="PF01426">
    <property type="entry name" value="BAH"/>
    <property type="match status" value="2"/>
</dbReference>
<evidence type="ECO:0000256" key="12">
    <source>
        <dbReference type="PIRSR" id="PIRSR037404-1"/>
    </source>
</evidence>
<dbReference type="GO" id="GO:0032259">
    <property type="term" value="P:methylation"/>
    <property type="evidence" value="ECO:0007669"/>
    <property type="project" value="UniProtKB-KW"/>
</dbReference>
<dbReference type="Pfam" id="PF12047">
    <property type="entry name" value="DNMT1-RFD"/>
    <property type="match status" value="1"/>
</dbReference>
<dbReference type="InterPro" id="IPR043151">
    <property type="entry name" value="BAH_sf"/>
</dbReference>
<comment type="similarity">
    <text evidence="11 14">Belongs to the class I-like SAM-binding methyltransferase superfamily. C5-methyltransferase family.</text>
</comment>
<feature type="domain" description="BAH" evidence="16">
    <location>
        <begin position="757"/>
        <end position="896"/>
    </location>
</feature>
<dbReference type="GO" id="GO:0006346">
    <property type="term" value="P:DNA methylation-dependent constitutive heterochromatin formation"/>
    <property type="evidence" value="ECO:0007669"/>
    <property type="project" value="InterPro"/>
</dbReference>
<evidence type="ECO:0000256" key="13">
    <source>
        <dbReference type="PROSITE-ProRule" id="PRU00509"/>
    </source>
</evidence>
<keyword evidence="9 11" id="KW-0238">DNA-binding</keyword>
<feature type="active site" evidence="12 14">
    <location>
        <position position="1027"/>
    </location>
</feature>
<dbReference type="PROSITE" id="PS00095">
    <property type="entry name" value="C5_MTASE_2"/>
    <property type="match status" value="1"/>
</dbReference>
<keyword evidence="2 11" id="KW-0489">Methyltransferase</keyword>
<dbReference type="InParanoid" id="T1EGD4"/>
<dbReference type="EnsemblMetazoa" id="HelroT116156">
    <property type="protein sequence ID" value="HelroP116156"/>
    <property type="gene ID" value="HelroG116156"/>
</dbReference>
<keyword evidence="20" id="KW-1185">Reference proteome</keyword>
<evidence type="ECO:0000256" key="5">
    <source>
        <dbReference type="ARBA" id="ARBA00022723"/>
    </source>
</evidence>
<evidence type="ECO:0000256" key="2">
    <source>
        <dbReference type="ARBA" id="ARBA00022603"/>
    </source>
</evidence>
<dbReference type="GO" id="GO:0003677">
    <property type="term" value="F:DNA binding"/>
    <property type="evidence" value="ECO:0000318"/>
    <property type="project" value="GO_Central"/>
</dbReference>
<dbReference type="OrthoDB" id="5376140at2759"/>